<gene>
    <name evidence="1" type="ORF">PsorP6_002546</name>
</gene>
<keyword evidence="2" id="KW-1185">Reference proteome</keyword>
<protein>
    <submittedName>
        <fullName evidence="1">Uncharacterized protein</fullName>
    </submittedName>
</protein>
<reference evidence="1 2" key="1">
    <citation type="journal article" date="2022" name="bioRxiv">
        <title>The genome of the oomycete Peronosclerospora sorghi, a cosmopolitan pathogen of maize and sorghum, is inflated with dispersed pseudogenes.</title>
        <authorList>
            <person name="Fletcher K."/>
            <person name="Martin F."/>
            <person name="Isakeit T."/>
            <person name="Cavanaugh K."/>
            <person name="Magill C."/>
            <person name="Michelmore R."/>
        </authorList>
    </citation>
    <scope>NUCLEOTIDE SEQUENCE [LARGE SCALE GENOMIC DNA]</scope>
    <source>
        <strain evidence="1">P6</strain>
    </source>
</reference>
<organism evidence="1 2">
    <name type="scientific">Peronosclerospora sorghi</name>
    <dbReference type="NCBI Taxonomy" id="230839"/>
    <lineage>
        <taxon>Eukaryota</taxon>
        <taxon>Sar</taxon>
        <taxon>Stramenopiles</taxon>
        <taxon>Oomycota</taxon>
        <taxon>Peronosporomycetes</taxon>
        <taxon>Peronosporales</taxon>
        <taxon>Peronosporaceae</taxon>
        <taxon>Peronosclerospora</taxon>
    </lineage>
</organism>
<evidence type="ECO:0000313" key="1">
    <source>
        <dbReference type="EMBL" id="KAI9922808.1"/>
    </source>
</evidence>
<dbReference type="Proteomes" id="UP001163321">
    <property type="component" value="Chromosome 1"/>
</dbReference>
<comment type="caution">
    <text evidence="1">The sequence shown here is derived from an EMBL/GenBank/DDBJ whole genome shotgun (WGS) entry which is preliminary data.</text>
</comment>
<accession>A0ACC0WV50</accession>
<dbReference type="EMBL" id="CM047580">
    <property type="protein sequence ID" value="KAI9922808.1"/>
    <property type="molecule type" value="Genomic_DNA"/>
</dbReference>
<evidence type="ECO:0000313" key="2">
    <source>
        <dbReference type="Proteomes" id="UP001163321"/>
    </source>
</evidence>
<name>A0ACC0WV50_9STRA</name>
<sequence>MIASASLLKSSSIIMARLSAQNLNFAGKDVHCSAEFNKFAAITERPSSTTQAAKKGYINDDYFYIVQFIYRSAKEMWTCDP</sequence>
<proteinExistence type="predicted"/>